<comment type="caution">
    <text evidence="2">The sequence shown here is derived from an EMBL/GenBank/DDBJ whole genome shotgun (WGS) entry which is preliminary data.</text>
</comment>
<proteinExistence type="predicted"/>
<evidence type="ECO:0000313" key="2">
    <source>
        <dbReference type="EMBL" id="RED52379.1"/>
    </source>
</evidence>
<dbReference type="Proteomes" id="UP000256845">
    <property type="component" value="Unassembled WGS sequence"/>
</dbReference>
<keyword evidence="3" id="KW-1185">Reference proteome</keyword>
<keyword evidence="1" id="KW-0732">Signal</keyword>
<organism evidence="2 3">
    <name type="scientific">Aestuariispira insulae</name>
    <dbReference type="NCBI Taxonomy" id="1461337"/>
    <lineage>
        <taxon>Bacteria</taxon>
        <taxon>Pseudomonadati</taxon>
        <taxon>Pseudomonadota</taxon>
        <taxon>Alphaproteobacteria</taxon>
        <taxon>Rhodospirillales</taxon>
        <taxon>Kiloniellaceae</taxon>
        <taxon>Aestuariispira</taxon>
    </lineage>
</organism>
<reference evidence="2 3" key="1">
    <citation type="submission" date="2018-07" db="EMBL/GenBank/DDBJ databases">
        <title>Genomic Encyclopedia of Type Strains, Phase III (KMG-III): the genomes of soil and plant-associated and newly described type strains.</title>
        <authorList>
            <person name="Whitman W."/>
        </authorList>
    </citation>
    <scope>NUCLEOTIDE SEQUENCE [LARGE SCALE GENOMIC DNA]</scope>
    <source>
        <strain evidence="2 3">CECT 8488</strain>
    </source>
</reference>
<protein>
    <submittedName>
        <fullName evidence="2">Uncharacterized protein</fullName>
    </submittedName>
</protein>
<accession>A0A3D9HSE6</accession>
<dbReference type="RefSeq" id="WP_115935916.1">
    <property type="nucleotide sequence ID" value="NZ_QRDW01000002.1"/>
</dbReference>
<evidence type="ECO:0000256" key="1">
    <source>
        <dbReference type="SAM" id="SignalP"/>
    </source>
</evidence>
<sequence length="99" mass="11048">MLNRKLLLMVFVCCAVNLSNAAVKAADVACNESCVENVAQYQDDVIQLLFGPENDTGQIRRWSGDIFVTLIDPEFNISIETKRRLTQSVSNLTGKKNQI</sequence>
<name>A0A3D9HSE6_9PROT</name>
<dbReference type="AlphaFoldDB" id="A0A3D9HSE6"/>
<evidence type="ECO:0000313" key="3">
    <source>
        <dbReference type="Proteomes" id="UP000256845"/>
    </source>
</evidence>
<feature type="signal peptide" evidence="1">
    <location>
        <begin position="1"/>
        <end position="21"/>
    </location>
</feature>
<gene>
    <name evidence="2" type="ORF">DFP90_102400</name>
</gene>
<dbReference type="EMBL" id="QRDW01000002">
    <property type="protein sequence ID" value="RED52379.1"/>
    <property type="molecule type" value="Genomic_DNA"/>
</dbReference>
<feature type="chain" id="PRO_5017762704" evidence="1">
    <location>
        <begin position="22"/>
        <end position="99"/>
    </location>
</feature>